<name>A0A8X6LW49_TRICU</name>
<protein>
    <submittedName>
        <fullName evidence="1">Uncharacterized protein</fullName>
    </submittedName>
</protein>
<keyword evidence="2" id="KW-1185">Reference proteome</keyword>
<evidence type="ECO:0000313" key="2">
    <source>
        <dbReference type="Proteomes" id="UP000887116"/>
    </source>
</evidence>
<accession>A0A8X6LW49</accession>
<sequence length="147" mass="16994">MYCTNSINIVGPNGDSNNKLLDCPDNQQWSSTADVVFFIKSLKCALEKSEVSDGNGNRTNHPHEGIDQETLLFLSKWLRNELLSRTSQVLYFKVFSFSLPWWCSYYLTVEAFKVSFFRKKNIPYKNLHVENGGCHSYIKFSSHHEIC</sequence>
<dbReference type="AlphaFoldDB" id="A0A8X6LW49"/>
<evidence type="ECO:0000313" key="1">
    <source>
        <dbReference type="EMBL" id="GFR25136.1"/>
    </source>
</evidence>
<proteinExistence type="predicted"/>
<dbReference type="Proteomes" id="UP000887116">
    <property type="component" value="Unassembled WGS sequence"/>
</dbReference>
<comment type="caution">
    <text evidence="1">The sequence shown here is derived from an EMBL/GenBank/DDBJ whole genome shotgun (WGS) entry which is preliminary data.</text>
</comment>
<dbReference type="EMBL" id="BMAO01008609">
    <property type="protein sequence ID" value="GFR25136.1"/>
    <property type="molecule type" value="Genomic_DNA"/>
</dbReference>
<reference evidence="1" key="1">
    <citation type="submission" date="2020-07" db="EMBL/GenBank/DDBJ databases">
        <title>Multicomponent nature underlies the extraordinary mechanical properties of spider dragline silk.</title>
        <authorList>
            <person name="Kono N."/>
            <person name="Nakamura H."/>
            <person name="Mori M."/>
            <person name="Yoshida Y."/>
            <person name="Ohtoshi R."/>
            <person name="Malay A.D."/>
            <person name="Moran D.A.P."/>
            <person name="Tomita M."/>
            <person name="Numata K."/>
            <person name="Arakawa K."/>
        </authorList>
    </citation>
    <scope>NUCLEOTIDE SEQUENCE</scope>
</reference>
<dbReference type="OrthoDB" id="6420644at2759"/>
<organism evidence="1 2">
    <name type="scientific">Trichonephila clavata</name>
    <name type="common">Joro spider</name>
    <name type="synonym">Nephila clavata</name>
    <dbReference type="NCBI Taxonomy" id="2740835"/>
    <lineage>
        <taxon>Eukaryota</taxon>
        <taxon>Metazoa</taxon>
        <taxon>Ecdysozoa</taxon>
        <taxon>Arthropoda</taxon>
        <taxon>Chelicerata</taxon>
        <taxon>Arachnida</taxon>
        <taxon>Araneae</taxon>
        <taxon>Araneomorphae</taxon>
        <taxon>Entelegynae</taxon>
        <taxon>Araneoidea</taxon>
        <taxon>Nephilidae</taxon>
        <taxon>Trichonephila</taxon>
    </lineage>
</organism>
<gene>
    <name evidence="1" type="primary">AVEN_17960_1</name>
    <name evidence="1" type="ORF">TNCT_87951</name>
</gene>